<accession>A0A1R0GWB0</accession>
<feature type="domain" description="FHA" evidence="2">
    <location>
        <begin position="104"/>
        <end position="154"/>
    </location>
</feature>
<sequence length="428" mass="48526">MFIEPEIPLKKKKTPSESGVQNAPIEDSTKTERDVVNTINSIPESAMGPPVSEGAEKKTTMTFPKLDYKPPENREYPVRDYFLEVLKQGVLIETINFPRDQDYFVAGRLPNCDIILEHQSASRYHSVIQFCQDGEAYIYDLNSSHKTFLNKTEIPPNKLIKLKVGDQIRFGFSSRIYLFSTDDIEYIESLQNDQESKRKQLLDRSKALLQSKVEQSSSETSKSSEDLVSWGFSEDAVESGSFIETTANPDWEKNSEAFYYSDPKNVLLRFLEDLSNNYKLMDMAKPKTSADMAKTLDHNNYKVNKVETKKVQKKDNGVHSALVDFIVAAKVDVNNNSESEKSVRDEHSANIETDKILEARNEDEGNISKKRKLGPTSLPLDHGKDDIEKSNINRADNLKVLEDVNESWVPPKGQSGDGRTSLNDKFGY</sequence>
<evidence type="ECO:0000259" key="2">
    <source>
        <dbReference type="PROSITE" id="PS50006"/>
    </source>
</evidence>
<dbReference type="SMART" id="SM00240">
    <property type="entry name" value="FHA"/>
    <property type="match status" value="1"/>
</dbReference>
<evidence type="ECO:0000313" key="3">
    <source>
        <dbReference type="EMBL" id="OLY81180.1"/>
    </source>
</evidence>
<feature type="region of interest" description="Disordered" evidence="1">
    <location>
        <begin position="404"/>
        <end position="428"/>
    </location>
</feature>
<feature type="compositionally biased region" description="Polar residues" evidence="1">
    <location>
        <begin position="417"/>
        <end position="428"/>
    </location>
</feature>
<dbReference type="AlphaFoldDB" id="A0A1R0GWB0"/>
<dbReference type="InterPro" id="IPR050923">
    <property type="entry name" value="Cell_Proc_Reg/RNA_Proc"/>
</dbReference>
<dbReference type="PANTHER" id="PTHR23308">
    <property type="entry name" value="NUCLEAR INHIBITOR OF PROTEIN PHOSPHATASE-1"/>
    <property type="match status" value="1"/>
</dbReference>
<dbReference type="InterPro" id="IPR008984">
    <property type="entry name" value="SMAD_FHA_dom_sf"/>
</dbReference>
<dbReference type="PROSITE" id="PS50006">
    <property type="entry name" value="FHA_DOMAIN"/>
    <property type="match status" value="1"/>
</dbReference>
<dbReference type="Gene3D" id="2.60.200.20">
    <property type="match status" value="1"/>
</dbReference>
<dbReference type="OrthoDB" id="444265at2759"/>
<feature type="region of interest" description="Disordered" evidence="1">
    <location>
        <begin position="1"/>
        <end position="33"/>
    </location>
</feature>
<gene>
    <name evidence="3" type="ORF">AYI68_g4717</name>
</gene>
<keyword evidence="4" id="KW-1185">Reference proteome</keyword>
<evidence type="ECO:0000256" key="1">
    <source>
        <dbReference type="SAM" id="MobiDB-lite"/>
    </source>
</evidence>
<protein>
    <submittedName>
        <fullName evidence="3">Kanadaptin</fullName>
    </submittedName>
</protein>
<feature type="region of interest" description="Disordered" evidence="1">
    <location>
        <begin position="359"/>
        <end position="390"/>
    </location>
</feature>
<evidence type="ECO:0000313" key="4">
    <source>
        <dbReference type="Proteomes" id="UP000187455"/>
    </source>
</evidence>
<proteinExistence type="predicted"/>
<dbReference type="SUPFAM" id="SSF49879">
    <property type="entry name" value="SMAD/FHA domain"/>
    <property type="match status" value="1"/>
</dbReference>
<dbReference type="Pfam" id="PF00498">
    <property type="entry name" value="FHA"/>
    <property type="match status" value="1"/>
</dbReference>
<name>A0A1R0GWB0_9FUNG</name>
<feature type="compositionally biased region" description="Basic and acidic residues" evidence="1">
    <location>
        <begin position="381"/>
        <end position="390"/>
    </location>
</feature>
<organism evidence="3 4">
    <name type="scientific">Smittium mucronatum</name>
    <dbReference type="NCBI Taxonomy" id="133383"/>
    <lineage>
        <taxon>Eukaryota</taxon>
        <taxon>Fungi</taxon>
        <taxon>Fungi incertae sedis</taxon>
        <taxon>Zoopagomycota</taxon>
        <taxon>Kickxellomycotina</taxon>
        <taxon>Harpellomycetes</taxon>
        <taxon>Harpellales</taxon>
        <taxon>Legeriomycetaceae</taxon>
        <taxon>Smittium</taxon>
    </lineage>
</organism>
<dbReference type="Proteomes" id="UP000187455">
    <property type="component" value="Unassembled WGS sequence"/>
</dbReference>
<reference evidence="3 4" key="1">
    <citation type="journal article" date="2016" name="Mol. Biol. Evol.">
        <title>Genome-Wide Survey of Gut Fungi (Harpellales) Reveals the First Horizontally Transferred Ubiquitin Gene from a Mosquito Host.</title>
        <authorList>
            <person name="Wang Y."/>
            <person name="White M.M."/>
            <person name="Kvist S."/>
            <person name="Moncalvo J.M."/>
        </authorList>
    </citation>
    <scope>NUCLEOTIDE SEQUENCE [LARGE SCALE GENOMIC DNA]</scope>
    <source>
        <strain evidence="3 4">ALG-7-W6</strain>
    </source>
</reference>
<dbReference type="InterPro" id="IPR000253">
    <property type="entry name" value="FHA_dom"/>
</dbReference>
<dbReference type="EMBL" id="LSSL01002694">
    <property type="protein sequence ID" value="OLY81180.1"/>
    <property type="molecule type" value="Genomic_DNA"/>
</dbReference>
<comment type="caution">
    <text evidence="3">The sequence shown here is derived from an EMBL/GenBank/DDBJ whole genome shotgun (WGS) entry which is preliminary data.</text>
</comment>